<sequence>MQCHKSQLFVDNQEKISKIEKSLKFLTIAKVTIINRKEQQNNHENLHQKTCKIFHHQKFLHLQEIQSGWHLTLNIDLGYAKLISKLNSDSKSFDDQFAIEKNDSLIIFEKCEKNYINTEENLDLMNSHFAKSLIGILDQNCVWDFNAEEFDFRGKLGCGSQAKVYLVHTKQQNQIRETCPKYALKIIEKSEESKLKQIAILREIKIQRKLRNEDHIIQMHRVYEDQRNIYLLLDYIKGCDIRQLIRQKVVVNESESRVIIYQVLQCLQSLCLQNIIHKDITPQNILISEQNGNSSKPHQKVYLADFGLAIQLNENKQQQFNICGTPGYIAPEILRSNNHNLKNDLFGVGCVLFKMLRGKNLFQGQNGREIIKTNAYCKTELILENQLRLYSCDLREFLVQILNPSVDERISLSEALEHKWFKRLNKYKDLGMYLPKNNDQRSVQVNRNYEIFCHQRLCVTQNNENQQEKTNNSKFDQIYDSQQLNQHQQERNLTNKFNSQNDDKNIAMKHSHGLQSTIYDGKQKILPITSIQDSEQMDSLFNPQKNLAVNQGQDIKSNENVLLVPKEELKLNQGLKSDDIGQLIKENNEEEFNRFEISMAELDIEIDMRYFQSIMSDKQMNKINICQKFRQFF</sequence>
<dbReference type="InterPro" id="IPR000719">
    <property type="entry name" value="Prot_kinase_dom"/>
</dbReference>
<dbReference type="Pfam" id="PF00069">
    <property type="entry name" value="Pkinase"/>
    <property type="match status" value="1"/>
</dbReference>
<keyword evidence="4 7" id="KW-0418">Kinase</keyword>
<accession>A0A077ZWB6</accession>
<dbReference type="GO" id="GO:0005634">
    <property type="term" value="C:nucleus"/>
    <property type="evidence" value="ECO:0007669"/>
    <property type="project" value="TreeGrafter"/>
</dbReference>
<proteinExistence type="predicted"/>
<name>A0A077ZWB6_STYLE</name>
<reference evidence="7 8" key="1">
    <citation type="submission" date="2014-06" db="EMBL/GenBank/DDBJ databases">
        <authorList>
            <person name="Swart Estienne"/>
        </authorList>
    </citation>
    <scope>NUCLEOTIDE SEQUENCE [LARGE SCALE GENOMIC DNA]</scope>
    <source>
        <strain evidence="7 8">130c</strain>
    </source>
</reference>
<dbReference type="AlphaFoldDB" id="A0A077ZWB6"/>
<evidence type="ECO:0000259" key="6">
    <source>
        <dbReference type="PROSITE" id="PS50011"/>
    </source>
</evidence>
<evidence type="ECO:0000313" key="7">
    <source>
        <dbReference type="EMBL" id="CDW74164.1"/>
    </source>
</evidence>
<evidence type="ECO:0000256" key="4">
    <source>
        <dbReference type="ARBA" id="ARBA00022777"/>
    </source>
</evidence>
<dbReference type="PANTHER" id="PTHR24345">
    <property type="entry name" value="SERINE/THREONINE-PROTEIN KINASE PLK"/>
    <property type="match status" value="1"/>
</dbReference>
<dbReference type="Gene3D" id="1.10.510.10">
    <property type="entry name" value="Transferase(Phosphotransferase) domain 1"/>
    <property type="match status" value="1"/>
</dbReference>
<dbReference type="SUPFAM" id="SSF56112">
    <property type="entry name" value="Protein kinase-like (PK-like)"/>
    <property type="match status" value="1"/>
</dbReference>
<dbReference type="GO" id="GO:0005524">
    <property type="term" value="F:ATP binding"/>
    <property type="evidence" value="ECO:0007669"/>
    <property type="project" value="UniProtKB-KW"/>
</dbReference>
<evidence type="ECO:0000313" key="8">
    <source>
        <dbReference type="Proteomes" id="UP000039865"/>
    </source>
</evidence>
<dbReference type="InParanoid" id="A0A077ZWB6"/>
<dbReference type="PANTHER" id="PTHR24345:SF0">
    <property type="entry name" value="CELL CYCLE SERINE_THREONINE-PROTEIN KINASE CDC5_MSD2"/>
    <property type="match status" value="1"/>
</dbReference>
<dbReference type="EMBL" id="CCKQ01003059">
    <property type="protein sequence ID" value="CDW74164.1"/>
    <property type="molecule type" value="Genomic_DNA"/>
</dbReference>
<dbReference type="InterPro" id="IPR011009">
    <property type="entry name" value="Kinase-like_dom_sf"/>
</dbReference>
<keyword evidence="8" id="KW-1185">Reference proteome</keyword>
<dbReference type="OrthoDB" id="293309at2759"/>
<feature type="domain" description="Protein kinase" evidence="6">
    <location>
        <begin position="150"/>
        <end position="421"/>
    </location>
</feature>
<keyword evidence="3" id="KW-0547">Nucleotide-binding</keyword>
<evidence type="ECO:0000256" key="3">
    <source>
        <dbReference type="ARBA" id="ARBA00022741"/>
    </source>
</evidence>
<evidence type="ECO:0000256" key="1">
    <source>
        <dbReference type="ARBA" id="ARBA00022527"/>
    </source>
</evidence>
<keyword evidence="1" id="KW-0723">Serine/threonine-protein kinase</keyword>
<protein>
    <submittedName>
        <fullName evidence="7">Serine threonine protein kinase</fullName>
    </submittedName>
</protein>
<keyword evidence="2" id="KW-0808">Transferase</keyword>
<gene>
    <name evidence="7" type="primary">Contig3494.g3733</name>
    <name evidence="7" type="ORF">STYLEM_3158</name>
</gene>
<organism evidence="7 8">
    <name type="scientific">Stylonychia lemnae</name>
    <name type="common">Ciliate</name>
    <dbReference type="NCBI Taxonomy" id="5949"/>
    <lineage>
        <taxon>Eukaryota</taxon>
        <taxon>Sar</taxon>
        <taxon>Alveolata</taxon>
        <taxon>Ciliophora</taxon>
        <taxon>Intramacronucleata</taxon>
        <taxon>Spirotrichea</taxon>
        <taxon>Stichotrichia</taxon>
        <taxon>Sporadotrichida</taxon>
        <taxon>Oxytrichidae</taxon>
        <taxon>Stylonychinae</taxon>
        <taxon>Stylonychia</taxon>
    </lineage>
</organism>
<dbReference type="PROSITE" id="PS50011">
    <property type="entry name" value="PROTEIN_KINASE_DOM"/>
    <property type="match status" value="1"/>
</dbReference>
<dbReference type="GO" id="GO:0004674">
    <property type="term" value="F:protein serine/threonine kinase activity"/>
    <property type="evidence" value="ECO:0007669"/>
    <property type="project" value="UniProtKB-KW"/>
</dbReference>
<dbReference type="Proteomes" id="UP000039865">
    <property type="component" value="Unassembled WGS sequence"/>
</dbReference>
<dbReference type="PROSITE" id="PS00109">
    <property type="entry name" value="PROTEIN_KINASE_TYR"/>
    <property type="match status" value="1"/>
</dbReference>
<dbReference type="InterPro" id="IPR008266">
    <property type="entry name" value="Tyr_kinase_AS"/>
</dbReference>
<evidence type="ECO:0000256" key="2">
    <source>
        <dbReference type="ARBA" id="ARBA00022679"/>
    </source>
</evidence>
<evidence type="ECO:0000256" key="5">
    <source>
        <dbReference type="ARBA" id="ARBA00022840"/>
    </source>
</evidence>
<keyword evidence="5" id="KW-0067">ATP-binding</keyword>